<dbReference type="EMBL" id="CP116805">
    <property type="protein sequence ID" value="WCL52890.1"/>
    <property type="molecule type" value="Genomic_DNA"/>
</dbReference>
<dbReference type="GO" id="GO:0003677">
    <property type="term" value="F:DNA binding"/>
    <property type="evidence" value="ECO:0007669"/>
    <property type="project" value="UniProtKB-KW"/>
</dbReference>
<dbReference type="AlphaFoldDB" id="A0AAF0BL07"/>
<dbReference type="Proteomes" id="UP001217500">
    <property type="component" value="Chromosome"/>
</dbReference>
<proteinExistence type="predicted"/>
<feature type="coiled-coil region" evidence="1">
    <location>
        <begin position="263"/>
        <end position="304"/>
    </location>
</feature>
<dbReference type="InterPro" id="IPR021104">
    <property type="entry name" value="KfrA_DNA-bd_N"/>
</dbReference>
<keyword evidence="5" id="KW-1185">Reference proteome</keyword>
<keyword evidence="1" id="KW-0175">Coiled coil</keyword>
<evidence type="ECO:0000259" key="3">
    <source>
        <dbReference type="Pfam" id="PF11740"/>
    </source>
</evidence>
<feature type="compositionally biased region" description="Basic and acidic residues" evidence="2">
    <location>
        <begin position="126"/>
        <end position="147"/>
    </location>
</feature>
<feature type="region of interest" description="Disordered" evidence="2">
    <location>
        <begin position="120"/>
        <end position="147"/>
    </location>
</feature>
<organism evidence="4 5">
    <name type="scientific">Gimibacter soli</name>
    <dbReference type="NCBI Taxonomy" id="3024400"/>
    <lineage>
        <taxon>Bacteria</taxon>
        <taxon>Pseudomonadati</taxon>
        <taxon>Pseudomonadota</taxon>
        <taxon>Alphaproteobacteria</taxon>
        <taxon>Kordiimonadales</taxon>
        <taxon>Temperatibacteraceae</taxon>
        <taxon>Gimibacter</taxon>
    </lineage>
</organism>
<evidence type="ECO:0000256" key="1">
    <source>
        <dbReference type="SAM" id="Coils"/>
    </source>
</evidence>
<feature type="domain" description="KfrA N-terminal DNA-binding" evidence="3">
    <location>
        <begin position="8"/>
        <end position="116"/>
    </location>
</feature>
<dbReference type="Pfam" id="PF11740">
    <property type="entry name" value="KfrA_N"/>
    <property type="match status" value="1"/>
</dbReference>
<keyword evidence="4" id="KW-0238">DNA-binding</keyword>
<evidence type="ECO:0000313" key="5">
    <source>
        <dbReference type="Proteomes" id="UP001217500"/>
    </source>
</evidence>
<gene>
    <name evidence="4" type="ORF">PH603_10100</name>
</gene>
<sequence length="342" mass="38535">MARTGIDKQKVKQARQALLARGENPSIDAVRAELGNTGSKTTIHRYLRELEAEAGTKIDADAFLSDTLRTMVANLADQLQKEAQAVVDKARTDHGEQVAALFREIAERETQLAERNREISGLSNHLQEEQERHAGSKRALDEAAQDKRKLELSNKDLDARLSEKASQIASLEEKHQHARDSLEHYRQSVKEQRDAENRRFEHQMQQLLVEKRDLSQKLAGKQEELSIMVKENSALATRLADAHAAVEQFKVENQTQTATLASQADELQKLTDTEKKYDSLKRRYDQLENKYEAVQAHTRSQEVELASLKAEVATTAKILAVFEKAGTHHGTTAKTQGEKQVK</sequence>
<dbReference type="RefSeq" id="WP_289502369.1">
    <property type="nucleotide sequence ID" value="NZ_CP116805.1"/>
</dbReference>
<accession>A0AAF0BL07</accession>
<protein>
    <submittedName>
        <fullName evidence="4">DNA-binding protein</fullName>
    </submittedName>
</protein>
<dbReference type="KEGG" id="gso:PH603_10100"/>
<name>A0AAF0BL07_9PROT</name>
<reference evidence="4" key="1">
    <citation type="submission" date="2023-01" db="EMBL/GenBank/DDBJ databases">
        <title>The genome sequence of Kordiimonadaceae bacterium 6D33.</title>
        <authorList>
            <person name="Liu Y."/>
        </authorList>
    </citation>
    <scope>NUCLEOTIDE SEQUENCE</scope>
    <source>
        <strain evidence="4">6D33</strain>
    </source>
</reference>
<evidence type="ECO:0000313" key="4">
    <source>
        <dbReference type="EMBL" id="WCL52890.1"/>
    </source>
</evidence>
<evidence type="ECO:0000256" key="2">
    <source>
        <dbReference type="SAM" id="MobiDB-lite"/>
    </source>
</evidence>